<proteinExistence type="predicted"/>
<reference evidence="1" key="1">
    <citation type="submission" date="2020-10" db="EMBL/GenBank/DDBJ databases">
        <authorList>
            <person name="Gilroy R."/>
        </authorList>
    </citation>
    <scope>NUCLEOTIDE SEQUENCE</scope>
    <source>
        <strain evidence="1">2889</strain>
    </source>
</reference>
<gene>
    <name evidence="1" type="ORF">IAB08_09255</name>
</gene>
<dbReference type="EMBL" id="JADIMZ010000138">
    <property type="protein sequence ID" value="MBO8433460.1"/>
    <property type="molecule type" value="Genomic_DNA"/>
</dbReference>
<reference evidence="1" key="2">
    <citation type="journal article" date="2021" name="PeerJ">
        <title>Extensive microbial diversity within the chicken gut microbiome revealed by metagenomics and culture.</title>
        <authorList>
            <person name="Gilroy R."/>
            <person name="Ravi A."/>
            <person name="Getino M."/>
            <person name="Pursley I."/>
            <person name="Horton D.L."/>
            <person name="Alikhan N.F."/>
            <person name="Baker D."/>
            <person name="Gharbi K."/>
            <person name="Hall N."/>
            <person name="Watson M."/>
            <person name="Adriaenssens E.M."/>
            <person name="Foster-Nyarko E."/>
            <person name="Jarju S."/>
            <person name="Secka A."/>
            <person name="Antonio M."/>
            <person name="Oren A."/>
            <person name="Chaudhuri R.R."/>
            <person name="La Ragione R."/>
            <person name="Hildebrand F."/>
            <person name="Pallen M.J."/>
        </authorList>
    </citation>
    <scope>NUCLEOTIDE SEQUENCE</scope>
    <source>
        <strain evidence="1">2889</strain>
    </source>
</reference>
<dbReference type="AlphaFoldDB" id="A0A9D9H009"/>
<accession>A0A9D9H009</accession>
<sequence length="343" mass="39707">MKTFGKILLAFLVAIIVLWQLPWLAAFVGSKPSRHPFTVYSCMIQDFAMIDASGDELVYTDRQGRPYTEEQFDSILPLLYARQLFSEGRFPTEIHGRPVRFQEAMRHDFFFRSSPRDINKVKPGIYFLLESMSGRVDLEMPDDAFRINARGIEFIDMETNTLKPEKSRIFTEMMKSKGFVFPARQIAGNPTAQKEYDEGYLLSDAEGRLYHLKMMRGTPYFRQIPLPEDVHPEYLFLTEVEARDMLGLFTDTRNRLYAIRMPGYSVQAIDIPSFDPEKENLSILGNLLDWTLTISSSDSVRYYAVETSGFSSLGRYSYARERSRIHGLCFTSSTDSYVKPRFY</sequence>
<name>A0A9D9H009_9BACT</name>
<dbReference type="Proteomes" id="UP000823612">
    <property type="component" value="Unassembled WGS sequence"/>
</dbReference>
<evidence type="ECO:0000313" key="1">
    <source>
        <dbReference type="EMBL" id="MBO8433460.1"/>
    </source>
</evidence>
<dbReference type="Pfam" id="PF16149">
    <property type="entry name" value="DUF4857"/>
    <property type="match status" value="1"/>
</dbReference>
<protein>
    <submittedName>
        <fullName evidence="1">DUF4857 domain-containing protein</fullName>
    </submittedName>
</protein>
<dbReference type="InterPro" id="IPR032333">
    <property type="entry name" value="DUF4857"/>
</dbReference>
<evidence type="ECO:0000313" key="2">
    <source>
        <dbReference type="Proteomes" id="UP000823612"/>
    </source>
</evidence>
<comment type="caution">
    <text evidence="1">The sequence shown here is derived from an EMBL/GenBank/DDBJ whole genome shotgun (WGS) entry which is preliminary data.</text>
</comment>
<organism evidence="1 2">
    <name type="scientific">Candidatus Pullibacteroides excrementavium</name>
    <dbReference type="NCBI Taxonomy" id="2840905"/>
    <lineage>
        <taxon>Bacteria</taxon>
        <taxon>Pseudomonadati</taxon>
        <taxon>Bacteroidota</taxon>
        <taxon>Bacteroidia</taxon>
        <taxon>Bacteroidales</taxon>
        <taxon>Candidatus Pullibacteroides</taxon>
    </lineage>
</organism>